<comment type="caution">
    <text evidence="1">The sequence shown here is derived from an EMBL/GenBank/DDBJ whole genome shotgun (WGS) entry which is preliminary data.</text>
</comment>
<dbReference type="Proteomes" id="UP000294902">
    <property type="component" value="Unassembled WGS sequence"/>
</dbReference>
<name>A0A4R3MU74_9FIRM</name>
<organism evidence="1 2">
    <name type="scientific">Natranaerovirga pectinivora</name>
    <dbReference type="NCBI Taxonomy" id="682400"/>
    <lineage>
        <taxon>Bacteria</taxon>
        <taxon>Bacillati</taxon>
        <taxon>Bacillota</taxon>
        <taxon>Clostridia</taxon>
        <taxon>Lachnospirales</taxon>
        <taxon>Natranaerovirgaceae</taxon>
        <taxon>Natranaerovirga</taxon>
    </lineage>
</organism>
<proteinExistence type="predicted"/>
<dbReference type="AlphaFoldDB" id="A0A4R3MU74"/>
<gene>
    <name evidence="1" type="ORF">EDC18_101132</name>
</gene>
<evidence type="ECO:0000313" key="2">
    <source>
        <dbReference type="Proteomes" id="UP000294902"/>
    </source>
</evidence>
<evidence type="ECO:0000313" key="1">
    <source>
        <dbReference type="EMBL" id="TCT16836.1"/>
    </source>
</evidence>
<sequence>MELDLKRAKKHLGKGENVQESLSIIIKDQINAYNEYAMINFAFEYIVFTEKKNDYLTEDNFKTISNQIFSIVQKGIIERKIDNGTIDEIHALREDVASKLELLTVYADEVEMYEYIINRQENLDVKIVDSLEGFAKEVVSFIFSTKDNVIINQRLKDVLGQLPMRLTKTKFFDYIHNSLKIYKGSKTVKLTDTLDLLEKIYSPELAEGYGEHFNDILELLNEIKKNTKENPDDEGVTVINNYLKQIGGKLENTINGYIDLMQIINLIYSQLLCLEEDVQINKNAFNIIKEAHKYYMSEDNVDVYENVINDLQTLEGKQDQINYHIIKNESFVELGSGQYKDTICGTNLENIINKISKIALLNSSSFYSDLEEKTIDEEVLDDVKIYKMVEAFLKKLEIKIGEDDILVRRAKMSKVISHLPVSFSSAKEVYEYILFALNQCGNEKEKAATLKLIKLIMEDKD</sequence>
<accession>A0A4R3MU74</accession>
<protein>
    <submittedName>
        <fullName evidence="1">Uncharacterized protein</fullName>
    </submittedName>
</protein>
<reference evidence="1 2" key="1">
    <citation type="submission" date="2019-03" db="EMBL/GenBank/DDBJ databases">
        <title>Genomic Encyclopedia of Type Strains, Phase IV (KMG-IV): sequencing the most valuable type-strain genomes for metagenomic binning, comparative biology and taxonomic classification.</title>
        <authorList>
            <person name="Goeker M."/>
        </authorList>
    </citation>
    <scope>NUCLEOTIDE SEQUENCE [LARGE SCALE GENOMIC DNA]</scope>
    <source>
        <strain evidence="1 2">DSM 24629</strain>
    </source>
</reference>
<keyword evidence="2" id="KW-1185">Reference proteome</keyword>
<dbReference type="RefSeq" id="WP_165878404.1">
    <property type="nucleotide sequence ID" value="NZ_SMAL01000001.1"/>
</dbReference>
<dbReference type="EMBL" id="SMAL01000001">
    <property type="protein sequence ID" value="TCT16836.1"/>
    <property type="molecule type" value="Genomic_DNA"/>
</dbReference>